<organism evidence="2 3">
    <name type="scientific">Treponema vincentii F0403</name>
    <dbReference type="NCBI Taxonomy" id="1125702"/>
    <lineage>
        <taxon>Bacteria</taxon>
        <taxon>Pseudomonadati</taxon>
        <taxon>Spirochaetota</taxon>
        <taxon>Spirochaetia</taxon>
        <taxon>Spirochaetales</taxon>
        <taxon>Treponemataceae</taxon>
        <taxon>Treponema</taxon>
    </lineage>
</organism>
<evidence type="ECO:0000256" key="1">
    <source>
        <dbReference type="SAM" id="Phobius"/>
    </source>
</evidence>
<dbReference type="AlphaFoldDB" id="S3MFK7"/>
<dbReference type="RefSeq" id="WP_016517757.1">
    <property type="nucleotide sequence ID" value="NZ_KE332512.1"/>
</dbReference>
<name>S3MFK7_9SPIR</name>
<dbReference type="GeneID" id="301460328"/>
<evidence type="ECO:0000313" key="3">
    <source>
        <dbReference type="Proteomes" id="UP000014605"/>
    </source>
</evidence>
<dbReference type="InterPro" id="IPR013784">
    <property type="entry name" value="Carb-bd-like_fold"/>
</dbReference>
<keyword evidence="1" id="KW-0812">Transmembrane</keyword>
<dbReference type="EMBL" id="ATFC01000001">
    <property type="protein sequence ID" value="EPF47854.1"/>
    <property type="molecule type" value="Genomic_DNA"/>
</dbReference>
<feature type="transmembrane region" description="Helical" evidence="1">
    <location>
        <begin position="12"/>
        <end position="33"/>
    </location>
</feature>
<gene>
    <name evidence="2" type="ORF">HMPREF1222_00114</name>
</gene>
<comment type="caution">
    <text evidence="2">The sequence shown here is derived from an EMBL/GenBank/DDBJ whole genome shotgun (WGS) entry which is preliminary data.</text>
</comment>
<dbReference type="GO" id="GO:0030246">
    <property type="term" value="F:carbohydrate binding"/>
    <property type="evidence" value="ECO:0007669"/>
    <property type="project" value="InterPro"/>
</dbReference>
<keyword evidence="3" id="KW-1185">Reference proteome</keyword>
<reference evidence="2 3" key="1">
    <citation type="submission" date="2013-04" db="EMBL/GenBank/DDBJ databases">
        <title>The Genome Sequence of Treponema vincentii F0403.</title>
        <authorList>
            <consortium name="The Broad Institute Genomics Platform"/>
            <person name="Earl A."/>
            <person name="Ward D."/>
            <person name="Feldgarden M."/>
            <person name="Gevers D."/>
            <person name="Leonetti C."/>
            <person name="Izard J."/>
            <person name="Walker B."/>
            <person name="Young S."/>
            <person name="Zeng Q."/>
            <person name="Gargeya S."/>
            <person name="Fitzgerald M."/>
            <person name="Haas B."/>
            <person name="Abouelleil A."/>
            <person name="Allen A.W."/>
            <person name="Alvarado L."/>
            <person name="Arachchi H.M."/>
            <person name="Berlin A.M."/>
            <person name="Chapman S.B."/>
            <person name="Gainer-Dewar J."/>
            <person name="Goldberg J."/>
            <person name="Griggs A."/>
            <person name="Gujja S."/>
            <person name="Hansen M."/>
            <person name="Howarth C."/>
            <person name="Imamovic A."/>
            <person name="Ireland A."/>
            <person name="Larimer J."/>
            <person name="McCowan C."/>
            <person name="Murphy C."/>
            <person name="Pearson M."/>
            <person name="Poon T.W."/>
            <person name="Priest M."/>
            <person name="Roberts A."/>
            <person name="Saif S."/>
            <person name="Shea T."/>
            <person name="Sisk P."/>
            <person name="Sykes S."/>
            <person name="Wortman J."/>
            <person name="Nusbaum C."/>
            <person name="Birren B."/>
        </authorList>
    </citation>
    <scope>NUCLEOTIDE SEQUENCE [LARGE SCALE GENOMIC DNA]</scope>
    <source>
        <strain evidence="2 3">F0403</strain>
    </source>
</reference>
<dbReference type="PROSITE" id="PS51257">
    <property type="entry name" value="PROKAR_LIPOPROTEIN"/>
    <property type="match status" value="1"/>
</dbReference>
<dbReference type="HOGENOM" id="CLU_1365725_0_0_12"/>
<keyword evidence="1" id="KW-0472">Membrane</keyword>
<accession>S3MFK7</accession>
<sequence length="200" mass="23361">MKKHFGIVRQALILYVLILIGTGCKTTSVLYGVNINGMVYDFDNRPVAGYHLKLNNDLEVVTDITGRFTFEKVKLGEYLLTGENNRYEPYEGKVIIYSQDQVIYLRIPSFLQLINLTDKALEENNLQEAEVFLKRASAMNSEDIDVMIYEAVLAYRYYNIEQAMRKIEQIKTNGYRSEWLDTFYDELQKIRLDAQLKDKQ</sequence>
<dbReference type="Gene3D" id="2.60.40.1120">
    <property type="entry name" value="Carboxypeptidase-like, regulatory domain"/>
    <property type="match status" value="1"/>
</dbReference>
<dbReference type="SUPFAM" id="SSF49452">
    <property type="entry name" value="Starch-binding domain-like"/>
    <property type="match status" value="1"/>
</dbReference>
<dbReference type="Proteomes" id="UP000014605">
    <property type="component" value="Unassembled WGS sequence"/>
</dbReference>
<protein>
    <recommendedName>
        <fullName evidence="4">Carboxypeptidase regulatory-like domain-containing protein</fullName>
    </recommendedName>
</protein>
<evidence type="ECO:0008006" key="4">
    <source>
        <dbReference type="Google" id="ProtNLM"/>
    </source>
</evidence>
<proteinExistence type="predicted"/>
<evidence type="ECO:0000313" key="2">
    <source>
        <dbReference type="EMBL" id="EPF47854.1"/>
    </source>
</evidence>
<keyword evidence="1" id="KW-1133">Transmembrane helix</keyword>
<dbReference type="PATRIC" id="fig|1125702.3.peg.117"/>